<comment type="similarity">
    <text evidence="1">Belongs to the paxM FAD-dependent monooxygenase family.</text>
</comment>
<dbReference type="InterPro" id="IPR002938">
    <property type="entry name" value="FAD-bd"/>
</dbReference>
<proteinExistence type="inferred from homology"/>
<reference evidence="9" key="2">
    <citation type="submission" date="2023-07" db="EMBL/GenBank/DDBJ databases">
        <authorList>
            <consortium name="Lawrence Berkeley National Laboratory"/>
            <person name="Haridas S."/>
            <person name="Hensen N."/>
            <person name="Bonometti L."/>
            <person name="Westerberg I."/>
            <person name="Brannstrom I.O."/>
            <person name="Guillou S."/>
            <person name="Cros-Aarteil S."/>
            <person name="Calhoun S."/>
            <person name="Kuo A."/>
            <person name="Mondo S."/>
            <person name="Pangilinan J."/>
            <person name="Riley R."/>
            <person name="LaButti K."/>
            <person name="Andreopoulos B."/>
            <person name="Lipzen A."/>
            <person name="Chen C."/>
            <person name="Yanf M."/>
            <person name="Daum C."/>
            <person name="Ng V."/>
            <person name="Clum A."/>
            <person name="Steindorff A."/>
            <person name="Ohm R."/>
            <person name="Martin F."/>
            <person name="Silar P."/>
            <person name="Natvig D."/>
            <person name="Lalanne C."/>
            <person name="Gautier V."/>
            <person name="Ament-velasquez S.L."/>
            <person name="Kruys A."/>
            <person name="Hutchinson M.I."/>
            <person name="Powell A.J."/>
            <person name="Barry K."/>
            <person name="Miller A.N."/>
            <person name="Grigoriev I.V."/>
            <person name="Debuchy R."/>
            <person name="Gladieux P."/>
            <person name="Thoren M.H."/>
            <person name="Johannesson H."/>
        </authorList>
    </citation>
    <scope>NUCLEOTIDE SEQUENCE</scope>
    <source>
        <strain evidence="9">FGSC 1904</strain>
    </source>
</reference>
<evidence type="ECO:0000259" key="8">
    <source>
        <dbReference type="Pfam" id="PF22384"/>
    </source>
</evidence>
<dbReference type="Pfam" id="PF01494">
    <property type="entry name" value="FAD_binding_3"/>
    <property type="match status" value="1"/>
</dbReference>
<evidence type="ECO:0000313" key="10">
    <source>
        <dbReference type="Proteomes" id="UP001281003"/>
    </source>
</evidence>
<dbReference type="PRINTS" id="PR00420">
    <property type="entry name" value="RNGMNOXGNASE"/>
</dbReference>
<dbReference type="SUPFAM" id="SSF53850">
    <property type="entry name" value="Periplasmic binding protein-like II"/>
    <property type="match status" value="1"/>
</dbReference>
<dbReference type="SUPFAM" id="SSF51905">
    <property type="entry name" value="FAD/NAD(P)-binding domain"/>
    <property type="match status" value="1"/>
</dbReference>
<dbReference type="SUPFAM" id="SSF54373">
    <property type="entry name" value="FAD-linked reductases, C-terminal domain"/>
    <property type="match status" value="1"/>
</dbReference>
<keyword evidence="10" id="KW-1185">Reference proteome</keyword>
<dbReference type="PANTHER" id="PTHR13789">
    <property type="entry name" value="MONOOXYGENASE"/>
    <property type="match status" value="1"/>
</dbReference>
<evidence type="ECO:0000313" key="9">
    <source>
        <dbReference type="EMBL" id="KAK3402653.1"/>
    </source>
</evidence>
<dbReference type="CDD" id="cd13637">
    <property type="entry name" value="PBP2_Ca3427_like"/>
    <property type="match status" value="1"/>
</dbReference>
<protein>
    <recommendedName>
        <fullName evidence="11">FAD-binding domain-containing protein</fullName>
    </recommendedName>
</protein>
<dbReference type="PANTHER" id="PTHR13789:SF215">
    <property type="entry name" value="FAD-BINDING DOMAIN-CONTAINING PROTEIN-RELATED"/>
    <property type="match status" value="1"/>
</dbReference>
<reference evidence="9" key="1">
    <citation type="journal article" date="2023" name="Mol. Phylogenet. Evol.">
        <title>Genome-scale phylogeny and comparative genomics of the fungal order Sordariales.</title>
        <authorList>
            <person name="Hensen N."/>
            <person name="Bonometti L."/>
            <person name="Westerberg I."/>
            <person name="Brannstrom I.O."/>
            <person name="Guillou S."/>
            <person name="Cros-Aarteil S."/>
            <person name="Calhoun S."/>
            <person name="Haridas S."/>
            <person name="Kuo A."/>
            <person name="Mondo S."/>
            <person name="Pangilinan J."/>
            <person name="Riley R."/>
            <person name="LaButti K."/>
            <person name="Andreopoulos B."/>
            <person name="Lipzen A."/>
            <person name="Chen C."/>
            <person name="Yan M."/>
            <person name="Daum C."/>
            <person name="Ng V."/>
            <person name="Clum A."/>
            <person name="Steindorff A."/>
            <person name="Ohm R.A."/>
            <person name="Martin F."/>
            <person name="Silar P."/>
            <person name="Natvig D.O."/>
            <person name="Lalanne C."/>
            <person name="Gautier V."/>
            <person name="Ament-Velasquez S.L."/>
            <person name="Kruys A."/>
            <person name="Hutchinson M.I."/>
            <person name="Powell A.J."/>
            <person name="Barry K."/>
            <person name="Miller A.N."/>
            <person name="Grigoriev I.V."/>
            <person name="Debuchy R."/>
            <person name="Gladieux P."/>
            <person name="Hiltunen Thoren M."/>
            <person name="Johannesson H."/>
        </authorList>
    </citation>
    <scope>NUCLEOTIDE SEQUENCE</scope>
    <source>
        <strain evidence="9">FGSC 1904</strain>
    </source>
</reference>
<name>A0AAE0UG00_SORBR</name>
<evidence type="ECO:0000256" key="2">
    <source>
        <dbReference type="ARBA" id="ARBA00022630"/>
    </source>
</evidence>
<dbReference type="InterPro" id="IPR054364">
    <property type="entry name" value="Ca3427-like_PBP2"/>
</dbReference>
<keyword evidence="4" id="KW-0560">Oxidoreductase</keyword>
<dbReference type="Gene3D" id="3.50.50.60">
    <property type="entry name" value="FAD/NAD(P)-binding domain"/>
    <property type="match status" value="1"/>
</dbReference>
<evidence type="ECO:0000256" key="1">
    <source>
        <dbReference type="ARBA" id="ARBA00007992"/>
    </source>
</evidence>
<sequence length="845" mass="92656">MPALTQDQSLDVIIVGAGIAGLAAGISLRRAGHKVRIFERSELNNEVGAAIHVPPNANRSLVAWGLDPVENKFVAATGISIGSGATLQQFDFTPVGAFVPKVFGGPLYFAHRVDLHESLKKLAMGPEGPGKPVELTLGVHVVAYDPEEPSITLSSGIVKKADFVIAADGVHSLAVEAILGYANKPEPQALYNGCYRFLIPADELDADEETAWFNKNGEREGLMRIYTASKLGNRCISYPCRGGEVWNFVGMFHDEELIGATKEDWQTPVDKSHLLKSFADFHPSLQAVLNKATDVKRWPLLYRGPIPTWTKGKMVIIGDAAHPMLPHQGQGGAQGIEDGIALGISLSGAKPEDIEERLAIFEKARRSRASAIQVMSNAGPDQAERVTREVAQYVSVPLDSQAKFAEYNWGHDIVDTTIQLLRGSVDAKFELPEGFFKGNPFSPQNAPKYARTSVLGSGVGLFEPSHQRVIQRPPFMRPALRHFQQCIFKTTEAFSLRFSPPATATSTSTASFNRINNQFHSARRSFTTTIIMSSAAPLKIGFVPEHFSTPLHFAQKHYGLTAELIPFPSGTGHMITSLRSGEIDVAVGLTEGWVAGLGKDPSSDPSFGSDGGYRLIGTYVETPLCWAISTGANRSEIQTVDSLKGGKIGVSRIGSGSYVMGYVLADQRDWLVPTTAVGTDIESASPFSEFVVLNTFKNLRDAVNEGRADFFMWEHFTSKKYYDSGEIKRVGEIYTPWSSWKIVASTRLFDESKKLDGRVEEAMDKINEGIKHFEEHQDEAVKYISTELDYSEEDAREWLKTVKFPKQVQGVDKAVIEKCVNILRKAGVLVEGKGMKPEEMIATTR</sequence>
<evidence type="ECO:0000256" key="3">
    <source>
        <dbReference type="ARBA" id="ARBA00022827"/>
    </source>
</evidence>
<feature type="domain" description="Ca3427-like PBP 2" evidence="8">
    <location>
        <begin position="626"/>
        <end position="733"/>
    </location>
</feature>
<dbReference type="AlphaFoldDB" id="A0AAE0UG00"/>
<dbReference type="GO" id="GO:0071949">
    <property type="term" value="F:FAD binding"/>
    <property type="evidence" value="ECO:0007669"/>
    <property type="project" value="InterPro"/>
</dbReference>
<evidence type="ECO:0000259" key="7">
    <source>
        <dbReference type="Pfam" id="PF01494"/>
    </source>
</evidence>
<evidence type="ECO:0000259" key="6">
    <source>
        <dbReference type="Pfam" id="PF00890"/>
    </source>
</evidence>
<feature type="domain" description="FAD-dependent oxidoreductase 2 FAD-binding" evidence="6">
    <location>
        <begin position="11"/>
        <end position="42"/>
    </location>
</feature>
<dbReference type="InterPro" id="IPR003953">
    <property type="entry name" value="FAD-dep_OxRdtase_2_FAD-bd"/>
</dbReference>
<organism evidence="9 10">
    <name type="scientific">Sordaria brevicollis</name>
    <dbReference type="NCBI Taxonomy" id="83679"/>
    <lineage>
        <taxon>Eukaryota</taxon>
        <taxon>Fungi</taxon>
        <taxon>Dikarya</taxon>
        <taxon>Ascomycota</taxon>
        <taxon>Pezizomycotina</taxon>
        <taxon>Sordariomycetes</taxon>
        <taxon>Sordariomycetidae</taxon>
        <taxon>Sordariales</taxon>
        <taxon>Sordariaceae</taxon>
        <taxon>Sordaria</taxon>
    </lineage>
</organism>
<evidence type="ECO:0000256" key="5">
    <source>
        <dbReference type="ARBA" id="ARBA00023033"/>
    </source>
</evidence>
<evidence type="ECO:0000256" key="4">
    <source>
        <dbReference type="ARBA" id="ARBA00023002"/>
    </source>
</evidence>
<keyword evidence="5" id="KW-0503">Monooxygenase</keyword>
<feature type="domain" description="FAD-binding" evidence="7">
    <location>
        <begin position="160"/>
        <end position="372"/>
    </location>
</feature>
<dbReference type="Proteomes" id="UP001281003">
    <property type="component" value="Unassembled WGS sequence"/>
</dbReference>
<gene>
    <name evidence="9" type="ORF">B0T20DRAFT_428139</name>
</gene>
<dbReference type="InterPro" id="IPR036188">
    <property type="entry name" value="FAD/NAD-bd_sf"/>
</dbReference>
<evidence type="ECO:0008006" key="11">
    <source>
        <dbReference type="Google" id="ProtNLM"/>
    </source>
</evidence>
<dbReference type="Pfam" id="PF00890">
    <property type="entry name" value="FAD_binding_2"/>
    <property type="match status" value="1"/>
</dbReference>
<dbReference type="GO" id="GO:0004497">
    <property type="term" value="F:monooxygenase activity"/>
    <property type="evidence" value="ECO:0007669"/>
    <property type="project" value="UniProtKB-KW"/>
</dbReference>
<comment type="caution">
    <text evidence="9">The sequence shown here is derived from an EMBL/GenBank/DDBJ whole genome shotgun (WGS) entry which is preliminary data.</text>
</comment>
<dbReference type="Gene3D" id="3.40.190.10">
    <property type="entry name" value="Periplasmic binding protein-like II"/>
    <property type="match status" value="2"/>
</dbReference>
<dbReference type="EMBL" id="JAUTDP010000001">
    <property type="protein sequence ID" value="KAK3402653.1"/>
    <property type="molecule type" value="Genomic_DNA"/>
</dbReference>
<accession>A0AAE0UG00</accession>
<keyword evidence="3" id="KW-0274">FAD</keyword>
<keyword evidence="2" id="KW-0285">Flavoprotein</keyword>
<dbReference type="Pfam" id="PF22384">
    <property type="entry name" value="PBP2_Ca3427_like"/>
    <property type="match status" value="1"/>
</dbReference>
<dbReference type="InterPro" id="IPR050493">
    <property type="entry name" value="FAD-dep_Monooxygenase_BioMet"/>
</dbReference>